<accession>A0A4V5P7M5</accession>
<evidence type="ECO:0000256" key="1">
    <source>
        <dbReference type="SAM" id="MobiDB-lite"/>
    </source>
</evidence>
<proteinExistence type="predicted"/>
<evidence type="ECO:0000313" key="3">
    <source>
        <dbReference type="Proteomes" id="UP000308365"/>
    </source>
</evidence>
<protein>
    <submittedName>
        <fullName evidence="2">Uncharacterized protein</fullName>
    </submittedName>
</protein>
<dbReference type="Proteomes" id="UP000308365">
    <property type="component" value="Unassembled WGS sequence"/>
</dbReference>
<gene>
    <name evidence="2" type="ORF">EI555_011368</name>
</gene>
<dbReference type="AlphaFoldDB" id="A0A4V5P7M5"/>
<reference evidence="3" key="1">
    <citation type="journal article" date="2019" name="IScience">
        <title>Narwhal Genome Reveals Long-Term Low Genetic Diversity despite Current Large Abundance Size.</title>
        <authorList>
            <person name="Westbury M.V."/>
            <person name="Petersen B."/>
            <person name="Garde E."/>
            <person name="Heide-Jorgensen M.P."/>
            <person name="Lorenzen E.D."/>
        </authorList>
    </citation>
    <scope>NUCLEOTIDE SEQUENCE [LARGE SCALE GENOMIC DNA]</scope>
</reference>
<sequence>PLGRRGPRALNILNHQGKLIAEEADGNPAENKVFSSPCTTRRLHGKDTTPAVCFQALQLRALHLHQRLGHVVPAHPGDLQQLLPSLLLLCWAHAGLPGAGDHPRLQGYLIHSGNQEFRSFAGQLGPLHLPRCRPPGPAWPRRDAQGACTDTPEVASRHRIGCRPAPHGPPRRPRWAAQTRFRREAPLLSHAPDAPAQTGPSCPGPGGEEPAPSAHGVTTETGATPFHSQGLDPKAQSKPQTAGELDSTGASFHAWFHAAGERDTGVEALLFASFLLLYIVAAAGNF</sequence>
<feature type="region of interest" description="Disordered" evidence="1">
    <location>
        <begin position="138"/>
        <end position="175"/>
    </location>
</feature>
<feature type="region of interest" description="Disordered" evidence="1">
    <location>
        <begin position="187"/>
        <end position="246"/>
    </location>
</feature>
<evidence type="ECO:0000313" key="2">
    <source>
        <dbReference type="EMBL" id="TKC34000.1"/>
    </source>
</evidence>
<feature type="non-terminal residue" evidence="2">
    <location>
        <position position="1"/>
    </location>
</feature>
<comment type="caution">
    <text evidence="2">The sequence shown here is derived from an EMBL/GenBank/DDBJ whole genome shotgun (WGS) entry which is preliminary data.</text>
</comment>
<dbReference type="EMBL" id="RWIC01002165">
    <property type="protein sequence ID" value="TKC34000.1"/>
    <property type="molecule type" value="Genomic_DNA"/>
</dbReference>
<name>A0A4V5P7M5_MONMO</name>
<organism evidence="2 3">
    <name type="scientific">Monodon monoceros</name>
    <name type="common">Narwhal</name>
    <name type="synonym">Ceratodon monodon</name>
    <dbReference type="NCBI Taxonomy" id="40151"/>
    <lineage>
        <taxon>Eukaryota</taxon>
        <taxon>Metazoa</taxon>
        <taxon>Chordata</taxon>
        <taxon>Craniata</taxon>
        <taxon>Vertebrata</taxon>
        <taxon>Euteleostomi</taxon>
        <taxon>Mammalia</taxon>
        <taxon>Eutheria</taxon>
        <taxon>Laurasiatheria</taxon>
        <taxon>Artiodactyla</taxon>
        <taxon>Whippomorpha</taxon>
        <taxon>Cetacea</taxon>
        <taxon>Odontoceti</taxon>
        <taxon>Monodontidae</taxon>
        <taxon>Monodon</taxon>
    </lineage>
</organism>